<evidence type="ECO:0000256" key="1">
    <source>
        <dbReference type="SAM" id="MobiDB-lite"/>
    </source>
</evidence>
<feature type="region of interest" description="Disordered" evidence="1">
    <location>
        <begin position="362"/>
        <end position="381"/>
    </location>
</feature>
<keyword evidence="4" id="KW-1185">Reference proteome</keyword>
<accession>A0A1Y2HWG0</accession>
<dbReference type="OrthoDB" id="73465at2759"/>
<proteinExistence type="predicted"/>
<name>A0A1Y2HWG0_9FUNG</name>
<feature type="region of interest" description="Disordered" evidence="1">
    <location>
        <begin position="320"/>
        <end position="346"/>
    </location>
</feature>
<keyword evidence="2" id="KW-0732">Signal</keyword>
<feature type="chain" id="PRO_5012847478" evidence="2">
    <location>
        <begin position="27"/>
        <end position="381"/>
    </location>
</feature>
<comment type="caution">
    <text evidence="3">The sequence shown here is derived from an EMBL/GenBank/DDBJ whole genome shotgun (WGS) entry which is preliminary data.</text>
</comment>
<feature type="signal peptide" evidence="2">
    <location>
        <begin position="1"/>
        <end position="26"/>
    </location>
</feature>
<dbReference type="AlphaFoldDB" id="A0A1Y2HWG0"/>
<dbReference type="EMBL" id="MCFL01000007">
    <property type="protein sequence ID" value="ORZ38955.1"/>
    <property type="molecule type" value="Genomic_DNA"/>
</dbReference>
<organism evidence="3 4">
    <name type="scientific">Catenaria anguillulae PL171</name>
    <dbReference type="NCBI Taxonomy" id="765915"/>
    <lineage>
        <taxon>Eukaryota</taxon>
        <taxon>Fungi</taxon>
        <taxon>Fungi incertae sedis</taxon>
        <taxon>Blastocladiomycota</taxon>
        <taxon>Blastocladiomycetes</taxon>
        <taxon>Blastocladiales</taxon>
        <taxon>Catenariaceae</taxon>
        <taxon>Catenaria</taxon>
    </lineage>
</organism>
<reference evidence="3 4" key="1">
    <citation type="submission" date="2016-07" db="EMBL/GenBank/DDBJ databases">
        <title>Pervasive Adenine N6-methylation of Active Genes in Fungi.</title>
        <authorList>
            <consortium name="DOE Joint Genome Institute"/>
            <person name="Mondo S.J."/>
            <person name="Dannebaum R.O."/>
            <person name="Kuo R.C."/>
            <person name="Labutti K."/>
            <person name="Haridas S."/>
            <person name="Kuo A."/>
            <person name="Salamov A."/>
            <person name="Ahrendt S.R."/>
            <person name="Lipzen A."/>
            <person name="Sullivan W."/>
            <person name="Andreopoulos W.B."/>
            <person name="Clum A."/>
            <person name="Lindquist E."/>
            <person name="Daum C."/>
            <person name="Ramamoorthy G.K."/>
            <person name="Gryganskyi A."/>
            <person name="Culley D."/>
            <person name="Magnuson J.K."/>
            <person name="James T.Y."/>
            <person name="O'Malley M.A."/>
            <person name="Stajich J.E."/>
            <person name="Spatafora J.W."/>
            <person name="Visel A."/>
            <person name="Grigoriev I.V."/>
        </authorList>
    </citation>
    <scope>NUCLEOTIDE SEQUENCE [LARGE SCALE GENOMIC DNA]</scope>
    <source>
        <strain evidence="3 4">PL171</strain>
    </source>
</reference>
<protein>
    <submittedName>
        <fullName evidence="3">Uncharacterized protein</fullName>
    </submittedName>
</protein>
<evidence type="ECO:0000313" key="4">
    <source>
        <dbReference type="Proteomes" id="UP000193411"/>
    </source>
</evidence>
<evidence type="ECO:0000256" key="2">
    <source>
        <dbReference type="SAM" id="SignalP"/>
    </source>
</evidence>
<evidence type="ECO:0000313" key="3">
    <source>
        <dbReference type="EMBL" id="ORZ38955.1"/>
    </source>
</evidence>
<dbReference type="PROSITE" id="PS51257">
    <property type="entry name" value="PROKAR_LIPOPROTEIN"/>
    <property type="match status" value="1"/>
</dbReference>
<gene>
    <name evidence="3" type="ORF">BCR44DRAFT_60978</name>
</gene>
<sequence length="381" mass="41988">MRLPGISFALCTLLLAIIGSCSRTNAARIHSLQGQLGSPSNNQPHKPDVTSFNEGQFVVDFACDSSAKPEFCDNAIKAIRSACWRIQSQLKFKHPVKAIMAMHKPCGSAALNSTCPEMHGFIAQATSTHFLPIMHKDGQVYDYPSVLVRQLDIVSDDTSFAWPKYDLMIAFNEAYQYYFDEVPPSPKHSYFETVALHELIHGLGFGCGSLVSPLDADGNTSVLPLVVPDHEYMPLGSMPRTIAVPFDMTYDNSTLRYYEFVRLTIFERFLVLASTGNNSTRAAPLPSVPREPAFLDFLAKMQARLEQLVKSRTIRPMSATAAKAASDKLDTTPGRKGAGCQYNSSSIRSQARVRGARIRSASQGAHVCHVHHGHDPKCRPL</sequence>
<dbReference type="Proteomes" id="UP000193411">
    <property type="component" value="Unassembled WGS sequence"/>
</dbReference>